<evidence type="ECO:0000313" key="7">
    <source>
        <dbReference type="Proteomes" id="UP000469185"/>
    </source>
</evidence>
<evidence type="ECO:0000313" key="6">
    <source>
        <dbReference type="EMBL" id="NED97394.1"/>
    </source>
</evidence>
<dbReference type="SUPFAM" id="SSF51445">
    <property type="entry name" value="(Trans)glycosidases"/>
    <property type="match status" value="1"/>
</dbReference>
<protein>
    <submittedName>
        <fullName evidence="6">Glycogen debranching protein GlgX</fullName>
    </submittedName>
</protein>
<reference evidence="6 7" key="1">
    <citation type="submission" date="2020-02" db="EMBL/GenBank/DDBJ databases">
        <authorList>
            <person name="Li X.-J."/>
            <person name="Feng X.-M."/>
        </authorList>
    </citation>
    <scope>NUCLEOTIDE SEQUENCE [LARGE SCALE GENOMIC DNA]</scope>
    <source>
        <strain evidence="6 7">CGMCC 4.7225</strain>
    </source>
</reference>
<dbReference type="Pfam" id="PF02922">
    <property type="entry name" value="CBM_48"/>
    <property type="match status" value="1"/>
</dbReference>
<feature type="compositionally biased region" description="Basic and acidic residues" evidence="4">
    <location>
        <begin position="467"/>
        <end position="480"/>
    </location>
</feature>
<dbReference type="CDD" id="cd11326">
    <property type="entry name" value="AmyAc_Glg_debranch"/>
    <property type="match status" value="1"/>
</dbReference>
<dbReference type="InterPro" id="IPR011837">
    <property type="entry name" value="Glycogen_debranch_GlgX"/>
</dbReference>
<evidence type="ECO:0000256" key="1">
    <source>
        <dbReference type="ARBA" id="ARBA00008061"/>
    </source>
</evidence>
<evidence type="ECO:0000256" key="4">
    <source>
        <dbReference type="SAM" id="MobiDB-lite"/>
    </source>
</evidence>
<organism evidence="6 7">
    <name type="scientific">Phytoactinopolyspora alkaliphila</name>
    <dbReference type="NCBI Taxonomy" id="1783498"/>
    <lineage>
        <taxon>Bacteria</taxon>
        <taxon>Bacillati</taxon>
        <taxon>Actinomycetota</taxon>
        <taxon>Actinomycetes</taxon>
        <taxon>Jiangellales</taxon>
        <taxon>Jiangellaceae</taxon>
        <taxon>Phytoactinopolyspora</taxon>
    </lineage>
</organism>
<dbReference type="AlphaFoldDB" id="A0A6N9YQZ0"/>
<dbReference type="Gene3D" id="2.60.40.1180">
    <property type="entry name" value="Golgi alpha-mannosidase II"/>
    <property type="match status" value="1"/>
</dbReference>
<dbReference type="NCBIfam" id="TIGR02100">
    <property type="entry name" value="glgX_debranch"/>
    <property type="match status" value="1"/>
</dbReference>
<keyword evidence="7" id="KW-1185">Reference proteome</keyword>
<evidence type="ECO:0000259" key="5">
    <source>
        <dbReference type="SMART" id="SM00642"/>
    </source>
</evidence>
<gene>
    <name evidence="6" type="primary">glgX</name>
    <name evidence="6" type="ORF">G1H11_19025</name>
</gene>
<dbReference type="Gene3D" id="3.20.20.80">
    <property type="entry name" value="Glycosidases"/>
    <property type="match status" value="1"/>
</dbReference>
<dbReference type="SMART" id="SM00642">
    <property type="entry name" value="Aamy"/>
    <property type="match status" value="1"/>
</dbReference>
<dbReference type="CDD" id="cd02856">
    <property type="entry name" value="E_set_GDE_Isoamylase_N"/>
    <property type="match status" value="1"/>
</dbReference>
<proteinExistence type="inferred from homology"/>
<feature type="region of interest" description="Disordered" evidence="4">
    <location>
        <begin position="467"/>
        <end position="500"/>
    </location>
</feature>
<dbReference type="SUPFAM" id="SSF81296">
    <property type="entry name" value="E set domains"/>
    <property type="match status" value="1"/>
</dbReference>
<dbReference type="PANTHER" id="PTHR43002">
    <property type="entry name" value="GLYCOGEN DEBRANCHING ENZYME"/>
    <property type="match status" value="1"/>
</dbReference>
<dbReference type="SUPFAM" id="SSF51011">
    <property type="entry name" value="Glycosyl hydrolase domain"/>
    <property type="match status" value="1"/>
</dbReference>
<comment type="caution">
    <text evidence="6">The sequence shown here is derived from an EMBL/GenBank/DDBJ whole genome shotgun (WGS) entry which is preliminary data.</text>
</comment>
<dbReference type="InterPro" id="IPR014756">
    <property type="entry name" value="Ig_E-set"/>
</dbReference>
<dbReference type="GO" id="GO:0004135">
    <property type="term" value="F:amylo-alpha-1,6-glucosidase activity"/>
    <property type="evidence" value="ECO:0007669"/>
    <property type="project" value="InterPro"/>
</dbReference>
<dbReference type="GO" id="GO:0005980">
    <property type="term" value="P:glycogen catabolic process"/>
    <property type="evidence" value="ECO:0007669"/>
    <property type="project" value="InterPro"/>
</dbReference>
<dbReference type="Proteomes" id="UP000469185">
    <property type="component" value="Unassembled WGS sequence"/>
</dbReference>
<dbReference type="InterPro" id="IPR004193">
    <property type="entry name" value="Glyco_hydro_13_N"/>
</dbReference>
<evidence type="ECO:0000256" key="3">
    <source>
        <dbReference type="ARBA" id="ARBA00023295"/>
    </source>
</evidence>
<dbReference type="EMBL" id="JAAGOB010000011">
    <property type="protein sequence ID" value="NED97394.1"/>
    <property type="molecule type" value="Genomic_DNA"/>
</dbReference>
<name>A0A6N9YQZ0_9ACTN</name>
<dbReference type="InterPro" id="IPR013783">
    <property type="entry name" value="Ig-like_fold"/>
</dbReference>
<evidence type="ECO:0000256" key="2">
    <source>
        <dbReference type="ARBA" id="ARBA00022801"/>
    </source>
</evidence>
<dbReference type="InterPro" id="IPR044505">
    <property type="entry name" value="GlgX_Isoamylase_N_E_set"/>
</dbReference>
<keyword evidence="3" id="KW-0326">Glycosidase</keyword>
<sequence>MPRPTQTIPWPGHWHPLGATFDNGATNFALWAPDAEQVELCLFDEDDTETRIPLLDRTFDIWHGRFPGVGPGQRYGYRVHGAWDPARGLRFNPAKLLVDPYARAIDGDYLHDDTAVDADHPDDRDSAPFVPRSVVIGDDGFDWGDDEPPRVPWDNTVLYELHVRGYTMRHPEVPEELRGTYAGLAHPAVIEHLVGLGITSVELLPVHHFVSEPHLLRQGSANYWGYNTLGFFAPHADYYTGDAPGGQVTEFKAMVKALHAAGLEVILDVVYNHTAEQGGGGPTLSFRGIDNRAYYRLDPEDPSRYVDYTGTGNTFDVSHPHALRLVMDSLRYWVTEMRVDGFRFDLASALARSMHDVDMLGSFMTVIEQDPVLREVKLIAEPWDVGPGGYQVGEFPHLWTEWNDRYRNTVRDHWRCMAGGVHDLAFRLAGSSDLYADDGRRPYASINFVTAHDGFTLRDLVSYNEKHNDANGEENRDGTNDNRSWNHGREGLEADADPEIGPLRRRQLRNIMTTILLSTGVPMITAGDEMGRTQYGNNNAYCLDNEITWVDWSLLDEYADLHQLVRTLLTLRAEHPVFRQRRFFEGRPMQPGGRKDIAWFAPSGAEMTDDDWHDQRRCTLGMFLSGDGIRTRGPRGERVVDDSFLLWLHSGAEDISVVLPGHPWASRYEVVIDTAGGEILAKRDAGGTASLNGRSCLLLRAEL</sequence>
<feature type="domain" description="Glycosyl hydrolase family 13 catalytic" evidence="5">
    <location>
        <begin position="160"/>
        <end position="572"/>
    </location>
</feature>
<dbReference type="InterPro" id="IPR006047">
    <property type="entry name" value="GH13_cat_dom"/>
</dbReference>
<accession>A0A6N9YQZ0</accession>
<keyword evidence="2" id="KW-0378">Hydrolase</keyword>
<comment type="similarity">
    <text evidence="1">Belongs to the glycosyl hydrolase 13 family.</text>
</comment>
<dbReference type="InterPro" id="IPR013780">
    <property type="entry name" value="Glyco_hydro_b"/>
</dbReference>
<dbReference type="RefSeq" id="WP_163820262.1">
    <property type="nucleotide sequence ID" value="NZ_JAAGOB010000011.1"/>
</dbReference>
<dbReference type="Gene3D" id="2.60.40.10">
    <property type="entry name" value="Immunoglobulins"/>
    <property type="match status" value="1"/>
</dbReference>
<dbReference type="InterPro" id="IPR017853">
    <property type="entry name" value="GH"/>
</dbReference>